<dbReference type="OrthoDB" id="5569250at2759"/>
<evidence type="ECO:0000313" key="3">
    <source>
        <dbReference type="Proteomes" id="UP000521943"/>
    </source>
</evidence>
<proteinExistence type="predicted"/>
<dbReference type="AlphaFoldDB" id="A0A8H6HF26"/>
<evidence type="ECO:0000259" key="1">
    <source>
        <dbReference type="Pfam" id="PF17667"/>
    </source>
</evidence>
<dbReference type="InterPro" id="IPR040976">
    <property type="entry name" value="Pkinase_fungal"/>
</dbReference>
<sequence>MAGFDFIKDLPTFFMFLFVLQRLKPADWGYLPHFGDVNRRDITPLEAEKLATEAAEKVRDETGREVPKDFIETRAKEIIKQDSIRTIDLSDMVITGKAAGATATFKGKKDDAIPTRFGLNGRSTGVKRGELSISVDEDGKKKPDQAVALKLSWAEINRTREKAIVDRARKAFEGKKFREGGDPSDYLPEILGEKVFAEFDTDIVRLAVLQNYEAERAKRPLAKRCPVLVLMPKYEPISFITSLSEATRVSLFIALIYCHAMLWSIGIEHGDISEGNLMYEESTYRPKLCDYDLAHIRGRDRPSGHSNTGTWAFMASDLLTLDAMDGKVRRLYRHDFESFIAVLVWVFLRYDKEKRIPNSLVDCWVQDDFDRCLTNRGRTYNLIEHGKITRPEWLTKVMWLELKSLVITFNNILTARRTAERELSGLETRRTRAGVDTSGLSTGGSKNGGAFFAPREDNTTTLWSKEDEEMLASLKRDIEEYDDLRFAKMAFSTIPLFRLGTSLGPYFDKEMKEHLKVTEDQATNVPT</sequence>
<name>A0A8H6HF26_9AGAR</name>
<gene>
    <name evidence="2" type="ORF">DFP72DRAFT_67407</name>
</gene>
<keyword evidence="3" id="KW-1185">Reference proteome</keyword>
<protein>
    <recommendedName>
        <fullName evidence="1">Fungal-type protein kinase domain-containing protein</fullName>
    </recommendedName>
</protein>
<dbReference type="PANTHER" id="PTHR38248">
    <property type="entry name" value="FUNK1 6"/>
    <property type="match status" value="1"/>
</dbReference>
<accession>A0A8H6HF26</accession>
<feature type="domain" description="Fungal-type protein kinase" evidence="1">
    <location>
        <begin position="227"/>
        <end position="346"/>
    </location>
</feature>
<dbReference type="PANTHER" id="PTHR38248:SF2">
    <property type="entry name" value="FUNK1 11"/>
    <property type="match status" value="1"/>
</dbReference>
<evidence type="ECO:0000313" key="2">
    <source>
        <dbReference type="EMBL" id="KAF6744601.1"/>
    </source>
</evidence>
<reference evidence="2 3" key="1">
    <citation type="submission" date="2020-07" db="EMBL/GenBank/DDBJ databases">
        <title>Comparative genomics of pyrophilous fungi reveals a link between fire events and developmental genes.</title>
        <authorList>
            <consortium name="DOE Joint Genome Institute"/>
            <person name="Steindorff A.S."/>
            <person name="Carver A."/>
            <person name="Calhoun S."/>
            <person name="Stillman K."/>
            <person name="Liu H."/>
            <person name="Lipzen A."/>
            <person name="Pangilinan J."/>
            <person name="Labutti K."/>
            <person name="Bruns T.D."/>
            <person name="Grigoriev I.V."/>
        </authorList>
    </citation>
    <scope>NUCLEOTIDE SEQUENCE [LARGE SCALE GENOMIC DNA]</scope>
    <source>
        <strain evidence="2 3">CBS 144469</strain>
    </source>
</reference>
<dbReference type="InterPro" id="IPR011009">
    <property type="entry name" value="Kinase-like_dom_sf"/>
</dbReference>
<organism evidence="2 3">
    <name type="scientific">Ephemerocybe angulata</name>
    <dbReference type="NCBI Taxonomy" id="980116"/>
    <lineage>
        <taxon>Eukaryota</taxon>
        <taxon>Fungi</taxon>
        <taxon>Dikarya</taxon>
        <taxon>Basidiomycota</taxon>
        <taxon>Agaricomycotina</taxon>
        <taxon>Agaricomycetes</taxon>
        <taxon>Agaricomycetidae</taxon>
        <taxon>Agaricales</taxon>
        <taxon>Agaricineae</taxon>
        <taxon>Psathyrellaceae</taxon>
        <taxon>Ephemerocybe</taxon>
    </lineage>
</organism>
<dbReference type="SUPFAM" id="SSF56112">
    <property type="entry name" value="Protein kinase-like (PK-like)"/>
    <property type="match status" value="1"/>
</dbReference>
<dbReference type="EMBL" id="JACGCI010000117">
    <property type="protein sequence ID" value="KAF6744601.1"/>
    <property type="molecule type" value="Genomic_DNA"/>
</dbReference>
<dbReference type="Pfam" id="PF17667">
    <property type="entry name" value="Pkinase_fungal"/>
    <property type="match status" value="1"/>
</dbReference>
<dbReference type="Gene3D" id="1.10.510.10">
    <property type="entry name" value="Transferase(Phosphotransferase) domain 1"/>
    <property type="match status" value="1"/>
</dbReference>
<comment type="caution">
    <text evidence="2">The sequence shown here is derived from an EMBL/GenBank/DDBJ whole genome shotgun (WGS) entry which is preliminary data.</text>
</comment>
<dbReference type="Proteomes" id="UP000521943">
    <property type="component" value="Unassembled WGS sequence"/>
</dbReference>